<evidence type="ECO:0008006" key="4">
    <source>
        <dbReference type="Google" id="ProtNLM"/>
    </source>
</evidence>
<evidence type="ECO:0000313" key="3">
    <source>
        <dbReference type="Proteomes" id="UP000614216"/>
    </source>
</evidence>
<dbReference type="PROSITE" id="PS51257">
    <property type="entry name" value="PROKAR_LIPOPROTEIN"/>
    <property type="match status" value="1"/>
</dbReference>
<name>A0A937FZ20_9BACT</name>
<feature type="signal peptide" evidence="1">
    <location>
        <begin position="1"/>
        <end position="23"/>
    </location>
</feature>
<keyword evidence="1" id="KW-0732">Signal</keyword>
<keyword evidence="3" id="KW-1185">Reference proteome</keyword>
<reference evidence="2" key="1">
    <citation type="submission" date="2021-01" db="EMBL/GenBank/DDBJ databases">
        <title>Fulvivirga kasyanovii gen. nov., sp nov., a novel member of the phylum Bacteroidetes isolated from seawater in a mussel farm.</title>
        <authorList>
            <person name="Zhao L.-H."/>
            <person name="Wang Z.-J."/>
        </authorList>
    </citation>
    <scope>NUCLEOTIDE SEQUENCE</scope>
    <source>
        <strain evidence="2">29W222</strain>
    </source>
</reference>
<accession>A0A937FZ20</accession>
<dbReference type="Proteomes" id="UP000614216">
    <property type="component" value="Unassembled WGS sequence"/>
</dbReference>
<organism evidence="2 3">
    <name type="scientific">Fulvivirga marina</name>
    <dbReference type="NCBI Taxonomy" id="2494733"/>
    <lineage>
        <taxon>Bacteria</taxon>
        <taxon>Pseudomonadati</taxon>
        <taxon>Bacteroidota</taxon>
        <taxon>Cytophagia</taxon>
        <taxon>Cytophagales</taxon>
        <taxon>Fulvivirgaceae</taxon>
        <taxon>Fulvivirga</taxon>
    </lineage>
</organism>
<dbReference type="EMBL" id="JAEUGD010000065">
    <property type="protein sequence ID" value="MBL6448794.1"/>
    <property type="molecule type" value="Genomic_DNA"/>
</dbReference>
<evidence type="ECO:0000313" key="2">
    <source>
        <dbReference type="EMBL" id="MBL6448794.1"/>
    </source>
</evidence>
<sequence length="108" mass="12050">MKRLTHYLSSVSLATLFVITMVACGGSTDVVESGIYQGTIDEVEADKTEIYVKTTDNKKLELYFTDQTELTKNGETINFDILKEGMKVEVEVEKVGQRLDPIAVKVLD</sequence>
<feature type="chain" id="PRO_5037667146" description="DUF3221 domain-containing protein" evidence="1">
    <location>
        <begin position="24"/>
        <end position="108"/>
    </location>
</feature>
<dbReference type="AlphaFoldDB" id="A0A937FZ20"/>
<dbReference type="RefSeq" id="WP_202858334.1">
    <property type="nucleotide sequence ID" value="NZ_JAEUGD010000065.1"/>
</dbReference>
<evidence type="ECO:0000256" key="1">
    <source>
        <dbReference type="SAM" id="SignalP"/>
    </source>
</evidence>
<protein>
    <recommendedName>
        <fullName evidence="4">DUF3221 domain-containing protein</fullName>
    </recommendedName>
</protein>
<gene>
    <name evidence="2" type="ORF">JMN32_20955</name>
</gene>
<comment type="caution">
    <text evidence="2">The sequence shown here is derived from an EMBL/GenBank/DDBJ whole genome shotgun (WGS) entry which is preliminary data.</text>
</comment>
<proteinExistence type="predicted"/>